<evidence type="ECO:0000313" key="3">
    <source>
        <dbReference type="EMBL" id="QLH49734.1"/>
    </source>
</evidence>
<gene>
    <name evidence="3" type="ORF">HWD57_08025</name>
</gene>
<reference evidence="3 4" key="1">
    <citation type="journal article" date="2019" name="Microbiome">
        <title>Annotated bacterial chromosomes from frame-shift-corrected long-read metagenomic data.</title>
        <authorList>
            <person name="Arumugam K."/>
            <person name="Bagci C."/>
            <person name="Bessarab I."/>
            <person name="Beier S."/>
            <person name="Buchfink B."/>
            <person name="Gorska A."/>
            <person name="Qiu G."/>
            <person name="Huson D.H."/>
            <person name="Williams R.B.H."/>
        </authorList>
    </citation>
    <scope>NUCLEOTIDE SEQUENCE [LARGE SCALE GENOMIC DNA]</scope>
    <source>
        <strain evidence="3">SSA1</strain>
    </source>
</reference>
<organism evidence="3 4">
    <name type="scientific">Candidatus Accumulibacter cognatus</name>
    <dbReference type="NCBI Taxonomy" id="2954383"/>
    <lineage>
        <taxon>Bacteria</taxon>
        <taxon>Pseudomonadati</taxon>
        <taxon>Pseudomonadota</taxon>
        <taxon>Betaproteobacteria</taxon>
        <taxon>Candidatus Accumulibacter</taxon>
    </lineage>
</organism>
<evidence type="ECO:0000313" key="4">
    <source>
        <dbReference type="Proteomes" id="UP000509684"/>
    </source>
</evidence>
<evidence type="ECO:0000256" key="2">
    <source>
        <dbReference type="SAM" id="Phobius"/>
    </source>
</evidence>
<dbReference type="AlphaFoldDB" id="A0A7D5NA49"/>
<dbReference type="EMBL" id="CP058708">
    <property type="protein sequence ID" value="QLH49734.1"/>
    <property type="molecule type" value="Genomic_DNA"/>
</dbReference>
<feature type="transmembrane region" description="Helical" evidence="2">
    <location>
        <begin position="267"/>
        <end position="293"/>
    </location>
</feature>
<evidence type="ECO:0000256" key="1">
    <source>
        <dbReference type="SAM" id="MobiDB-lite"/>
    </source>
</evidence>
<accession>A0A7D5NA49</accession>
<protein>
    <submittedName>
        <fullName evidence="3">Uncharacterized protein</fullName>
    </submittedName>
</protein>
<sequence length="360" mass="40213">MTKTSESSGGDKQTPKKIGLNLDQFFKPATSVQTSLGTLYLYHLRASDLDSLRNLPEGDPVNRIRAFLPLVASLTEAQGFKDERPPLSPQELSRLSSNELDSLAERYVEKMLHSPRRDSSPQRPKREEGELAIVYLDRLLTDEAAVQSQQLRELHDKMLASTNSIFDEVRASTSTLGKTLSEFDRLTTKLPAPEPSSLGHDSFSAINRQFERQARERAEELEMVRLTGQMTAQSAQTLKNLAEAATVLLEQMEARDKKTDRTTRKQISIAVWAVAVSAVLALLALFVSVFAYYQDKDNNNSEARWQRELLGTLRESNLARARAEQDIQSIRSSVAELKTQVKAAKTPASAALRANDRPTQ</sequence>
<dbReference type="Proteomes" id="UP000509684">
    <property type="component" value="Chromosome"/>
</dbReference>
<keyword evidence="2" id="KW-0812">Transmembrane</keyword>
<feature type="region of interest" description="Disordered" evidence="1">
    <location>
        <begin position="79"/>
        <end position="98"/>
    </location>
</feature>
<name>A0A7D5NA49_9PROT</name>
<keyword evidence="2" id="KW-0472">Membrane</keyword>
<keyword evidence="2" id="KW-1133">Transmembrane helix</keyword>
<dbReference type="KEGG" id="acog:HWD57_08025"/>
<proteinExistence type="predicted"/>